<dbReference type="Pfam" id="PF00400">
    <property type="entry name" value="WD40"/>
    <property type="match status" value="1"/>
</dbReference>
<feature type="repeat" description="WD" evidence="7">
    <location>
        <begin position="175"/>
        <end position="216"/>
    </location>
</feature>
<dbReference type="SMART" id="SM00320">
    <property type="entry name" value="WD40"/>
    <property type="match status" value="8"/>
</dbReference>
<dbReference type="InterPro" id="IPR036322">
    <property type="entry name" value="WD40_repeat_dom_sf"/>
</dbReference>
<evidence type="ECO:0000313" key="8">
    <source>
        <dbReference type="EMBL" id="KAH3670987.1"/>
    </source>
</evidence>
<keyword evidence="4" id="KW-0819">tRNA processing</keyword>
<dbReference type="InterPro" id="IPR001680">
    <property type="entry name" value="WD40_rpt"/>
</dbReference>
<reference evidence="8" key="1">
    <citation type="journal article" date="2021" name="Open Biol.">
        <title>Shared evolutionary footprints suggest mitochondrial oxidative damage underlies multiple complex I losses in fungi.</title>
        <authorList>
            <person name="Schikora-Tamarit M.A."/>
            <person name="Marcet-Houben M."/>
            <person name="Nosek J."/>
            <person name="Gabaldon T."/>
        </authorList>
    </citation>
    <scope>NUCLEOTIDE SEQUENCE</scope>
    <source>
        <strain evidence="8">CBS6075</strain>
    </source>
</reference>
<comment type="subcellular location">
    <subcellularLocation>
        <location evidence="1">Cytoplasm</location>
    </subcellularLocation>
</comment>
<comment type="caution">
    <text evidence="8">The sequence shown here is derived from an EMBL/GenBank/DDBJ whole genome shotgun (WGS) entry which is preliminary data.</text>
</comment>
<organism evidence="8 9">
    <name type="scientific">Ogataea philodendri</name>
    <dbReference type="NCBI Taxonomy" id="1378263"/>
    <lineage>
        <taxon>Eukaryota</taxon>
        <taxon>Fungi</taxon>
        <taxon>Dikarya</taxon>
        <taxon>Ascomycota</taxon>
        <taxon>Saccharomycotina</taxon>
        <taxon>Pichiomycetes</taxon>
        <taxon>Pichiales</taxon>
        <taxon>Pichiaceae</taxon>
        <taxon>Ogataea</taxon>
    </lineage>
</organism>
<dbReference type="Gene3D" id="2.130.10.10">
    <property type="entry name" value="YVTN repeat-like/Quinoprotein amine dehydrogenase"/>
    <property type="match status" value="3"/>
</dbReference>
<gene>
    <name evidence="8" type="ORF">OGAPHI_000698</name>
</gene>
<dbReference type="GeneID" id="70232666"/>
<evidence type="ECO:0000256" key="2">
    <source>
        <dbReference type="ARBA" id="ARBA00022490"/>
    </source>
</evidence>
<dbReference type="InterPro" id="IPR015943">
    <property type="entry name" value="WD40/YVTN_repeat-like_dom_sf"/>
</dbReference>
<dbReference type="GO" id="GO:0005737">
    <property type="term" value="C:cytoplasm"/>
    <property type="evidence" value="ECO:0007669"/>
    <property type="project" value="UniProtKB-SubCell"/>
</dbReference>
<accession>A0A9P8PFN4</accession>
<reference evidence="8" key="2">
    <citation type="submission" date="2021-01" db="EMBL/GenBank/DDBJ databases">
        <authorList>
            <person name="Schikora-Tamarit M.A."/>
        </authorList>
    </citation>
    <scope>NUCLEOTIDE SEQUENCE</scope>
    <source>
        <strain evidence="8">CBS6075</strain>
    </source>
</reference>
<dbReference type="PANTHER" id="PTHR14344:SF3">
    <property type="entry name" value="WD REPEAT-CONTAINING PROTEIN 6"/>
    <property type="match status" value="1"/>
</dbReference>
<comment type="similarity">
    <text evidence="6">Belongs to the WD repeat WDR6 family.</text>
</comment>
<dbReference type="SUPFAM" id="SSF50998">
    <property type="entry name" value="Quinoprotein alcohol dehydrogenase-like"/>
    <property type="match status" value="1"/>
</dbReference>
<evidence type="ECO:0000256" key="1">
    <source>
        <dbReference type="ARBA" id="ARBA00004496"/>
    </source>
</evidence>
<evidence type="ECO:0008006" key="10">
    <source>
        <dbReference type="Google" id="ProtNLM"/>
    </source>
</evidence>
<dbReference type="OrthoDB" id="66881at2759"/>
<dbReference type="InterPro" id="IPR011047">
    <property type="entry name" value="Quinoprotein_ADH-like_sf"/>
</dbReference>
<dbReference type="PANTHER" id="PTHR14344">
    <property type="entry name" value="WD REPEAT PROTEIN"/>
    <property type="match status" value="1"/>
</dbReference>
<evidence type="ECO:0000256" key="5">
    <source>
        <dbReference type="ARBA" id="ARBA00022737"/>
    </source>
</evidence>
<keyword evidence="9" id="KW-1185">Reference proteome</keyword>
<dbReference type="EMBL" id="JAEUBE010000084">
    <property type="protein sequence ID" value="KAH3670987.1"/>
    <property type="molecule type" value="Genomic_DNA"/>
</dbReference>
<keyword evidence="3 7" id="KW-0853">WD repeat</keyword>
<dbReference type="GO" id="GO:0030488">
    <property type="term" value="P:tRNA methylation"/>
    <property type="evidence" value="ECO:0007669"/>
    <property type="project" value="TreeGrafter"/>
</dbReference>
<dbReference type="SUPFAM" id="SSF50978">
    <property type="entry name" value="WD40 repeat-like"/>
    <property type="match status" value="2"/>
</dbReference>
<sequence length="964" mass="107141">MQSLNHVGPVCALAVFAERYLFCGQGPSLEVYEIESGAKLARCQVFDRNKIHGIRVFGDVLSTATICVWGGRSLSVFRYSDLSGPLPCYMVGDWIKEAQFSNDGSRLYCLHAHNVVCCIDVSGRKLVDTRDCGEKSILYSGSLHVSKDRVLVCSGTVMDGILIWDYETRQVVRRLHGHQGSIFNITTSADGKWLVSCSDDRSIKVWSLETGEVAATGWGHISRIWWLEIFALEQDKFQIFSGSEDCTCRKWRFEADRSELEPLEVYETHTGRNVWSGAVSEKLRLGFSGGADGAITTSDLQESSRHGAEFQTWSLAEIEVEIGVPFARDEFIKEYHDSGSSLVAVSSYGKVLALKNNSWELVLEDARFARFSLVCGFSNGATVVASKNGELLVLHGAEKRELKLNFEPNSVINNVLTCEKDGRLFVLAESVRREPLILLELDTAMNLVQETRLSKPDQKFSISAFDVDTHFNRVVVGSRFATLAVFDGDKHTLWPNFLKGDTVSSVKIIDGSALKVLVVMKDREYAIVDCSNGLTMLQTNRIQRGFLEGGYFHNGDLILYGFKSDTFFVWNETKQYELFRELCGGPHRQWSFQTGQFGFRFFYTRSSSIHYRQTGQKVAPEVYSTGLHGREVRSMATCAISNGLLLVTGSEDTTVRLSVLNTDGSIDPLWCERQHGSGLQSVHFVNSEFFLSSSAREEVFLWKIHENQYLNLHRTIKPRSSNPETRVMDFDTVQVTVNDTVAGFVVATVYSDSTIRLWYYSYGANTFVLLVEHTYASCCLLNIRLVVLDQIYMVIGATNGHLAVYKVAELDEWFRTSESGLSLVNEPTHAVGTVQKLNQLLINQQIHQSSIKSFDLAVTDGKAVVVTGGDDNGLAVSNLDLRSEQLTSTFFADAASSTITDVALLGADRVVTTSVDQIVRVWTLATLELVHEKYTTVADTGCVAVADNVVVVGGAGVEVFQVSE</sequence>
<evidence type="ECO:0000256" key="3">
    <source>
        <dbReference type="ARBA" id="ARBA00022574"/>
    </source>
</evidence>
<dbReference type="AlphaFoldDB" id="A0A9P8PFN4"/>
<dbReference type="InterPro" id="IPR051973">
    <property type="entry name" value="tRNA_Anticodon_Mtase-Reg"/>
</dbReference>
<name>A0A9P8PFN4_9ASCO</name>
<keyword evidence="2" id="KW-0963">Cytoplasm</keyword>
<evidence type="ECO:0000313" key="9">
    <source>
        <dbReference type="Proteomes" id="UP000769157"/>
    </source>
</evidence>
<evidence type="ECO:0000256" key="4">
    <source>
        <dbReference type="ARBA" id="ARBA00022694"/>
    </source>
</evidence>
<proteinExistence type="inferred from homology"/>
<evidence type="ECO:0000256" key="6">
    <source>
        <dbReference type="ARBA" id="ARBA00038255"/>
    </source>
</evidence>
<evidence type="ECO:0000256" key="7">
    <source>
        <dbReference type="PROSITE-ProRule" id="PRU00221"/>
    </source>
</evidence>
<protein>
    <recommendedName>
        <fullName evidence="10">Regulator of Ty1 transposition protein 10</fullName>
    </recommendedName>
</protein>
<dbReference type="Proteomes" id="UP000769157">
    <property type="component" value="Unassembled WGS sequence"/>
</dbReference>
<dbReference type="PROSITE" id="PS50294">
    <property type="entry name" value="WD_REPEATS_REGION"/>
    <property type="match status" value="1"/>
</dbReference>
<keyword evidence="5" id="KW-0677">Repeat</keyword>
<dbReference type="RefSeq" id="XP_046064355.1">
    <property type="nucleotide sequence ID" value="XM_046208338.1"/>
</dbReference>
<dbReference type="PROSITE" id="PS50082">
    <property type="entry name" value="WD_REPEATS_2"/>
    <property type="match status" value="1"/>
</dbReference>